<proteinExistence type="predicted"/>
<reference evidence="1 2" key="1">
    <citation type="submission" date="2022-01" db="EMBL/GenBank/DDBJ databases">
        <title>Draft Genome Sequences of Seven Type Strains of the Genus Streptomyces.</title>
        <authorList>
            <person name="Aziz S."/>
            <person name="Coretto E."/>
            <person name="Chronakova A."/>
            <person name="Sproer C."/>
            <person name="Huber K."/>
            <person name="Nouioui I."/>
            <person name="Gross H."/>
        </authorList>
    </citation>
    <scope>NUCLEOTIDE SEQUENCE [LARGE SCALE GENOMIC DNA]</scope>
    <source>
        <strain evidence="1 2">DSM 41685</strain>
    </source>
</reference>
<dbReference type="Proteomes" id="UP001299012">
    <property type="component" value="Unassembled WGS sequence"/>
</dbReference>
<gene>
    <name evidence="1" type="ORF">L0F81_22195</name>
</gene>
<evidence type="ECO:0000313" key="2">
    <source>
        <dbReference type="Proteomes" id="UP001299012"/>
    </source>
</evidence>
<comment type="caution">
    <text evidence="1">The sequence shown here is derived from an EMBL/GenBank/DDBJ whole genome shotgun (WGS) entry which is preliminary data.</text>
</comment>
<dbReference type="RefSeq" id="WP_167403964.1">
    <property type="nucleotide sequence ID" value="NZ_JAKKZF010000093.1"/>
</dbReference>
<keyword evidence="2" id="KW-1185">Reference proteome</keyword>
<name>A0ABS9JK74_9ACTN</name>
<sequence>MRRRSIQLERSANLATLSVVPVPVLLGSDVPSDNSPALAGCPYDQRS</sequence>
<evidence type="ECO:0000313" key="1">
    <source>
        <dbReference type="EMBL" id="MCG0065973.1"/>
    </source>
</evidence>
<protein>
    <submittedName>
        <fullName evidence="1">Uncharacterized protein</fullName>
    </submittedName>
</protein>
<dbReference type="EMBL" id="JAKKZF010000093">
    <property type="protein sequence ID" value="MCG0065973.1"/>
    <property type="molecule type" value="Genomic_DNA"/>
</dbReference>
<accession>A0ABS9JK74</accession>
<organism evidence="1 2">
    <name type="scientific">Streptomyces tricolor</name>
    <dbReference type="NCBI Taxonomy" id="68277"/>
    <lineage>
        <taxon>Bacteria</taxon>
        <taxon>Bacillati</taxon>
        <taxon>Actinomycetota</taxon>
        <taxon>Actinomycetes</taxon>
        <taxon>Kitasatosporales</taxon>
        <taxon>Streptomycetaceae</taxon>
        <taxon>Streptomyces</taxon>
        <taxon>Streptomyces violaceoruber group</taxon>
    </lineage>
</organism>